<dbReference type="EMBL" id="JBHMCF010000036">
    <property type="protein sequence ID" value="MFB9473811.1"/>
    <property type="molecule type" value="Genomic_DNA"/>
</dbReference>
<gene>
    <name evidence="2" type="ORF">ACFFR3_30315</name>
</gene>
<sequence length="386" mass="38595">MFIAVTVLAAAVVGAVVWWFRRDPVEGAAGDRFEAPLGGLLPPDTEAVFVEGLRAYHDSGSPIRVDGELEVVVAYEPPRSVSLRLFADAFAARGDAALHDPQGTVAELMDELTATERPGVLHLRGGLPADDLDDVADLDGMNADRLAAAVAEVVTEMVAHTTAADAAAAGSGVSTTAADAAVAGAGGSAADGAVAGAEASATGTDAGAGATAVADANVGGTVVAAANVDGTAVSGAEGLSGMAVSGVEGRGLWAAETRIGALHIRVPAPAPALPAGKTGSADGGPDESGSGGRTHVNGTPVKPLHTAQEAAPEADAGRPNTLMLDLARVLDRSREVRELRPDAPAEDVLREAVRNLLASDGPGMTWAHPPTPAQRHLVQGGSPEPH</sequence>
<reference evidence="2 3" key="1">
    <citation type="submission" date="2024-09" db="EMBL/GenBank/DDBJ databases">
        <authorList>
            <person name="Sun Q."/>
            <person name="Mori K."/>
        </authorList>
    </citation>
    <scope>NUCLEOTIDE SEQUENCE [LARGE SCALE GENOMIC DNA]</scope>
    <source>
        <strain evidence="2 3">JCM 3324</strain>
    </source>
</reference>
<dbReference type="RefSeq" id="WP_345385826.1">
    <property type="nucleotide sequence ID" value="NZ_BAAAXS010000001.1"/>
</dbReference>
<dbReference type="Proteomes" id="UP001589568">
    <property type="component" value="Unassembled WGS sequence"/>
</dbReference>
<evidence type="ECO:0008006" key="4">
    <source>
        <dbReference type="Google" id="ProtNLM"/>
    </source>
</evidence>
<proteinExistence type="predicted"/>
<feature type="region of interest" description="Disordered" evidence="1">
    <location>
        <begin position="360"/>
        <end position="386"/>
    </location>
</feature>
<name>A0ABV5NUE5_9ACTN</name>
<evidence type="ECO:0000256" key="1">
    <source>
        <dbReference type="SAM" id="MobiDB-lite"/>
    </source>
</evidence>
<feature type="region of interest" description="Disordered" evidence="1">
    <location>
        <begin position="271"/>
        <end position="319"/>
    </location>
</feature>
<evidence type="ECO:0000313" key="3">
    <source>
        <dbReference type="Proteomes" id="UP001589568"/>
    </source>
</evidence>
<comment type="caution">
    <text evidence="2">The sequence shown here is derived from an EMBL/GenBank/DDBJ whole genome shotgun (WGS) entry which is preliminary data.</text>
</comment>
<protein>
    <recommendedName>
        <fullName evidence="4">Secreted protein</fullName>
    </recommendedName>
</protein>
<organism evidence="2 3">
    <name type="scientific">Nonomuraea salmonea</name>
    <dbReference type="NCBI Taxonomy" id="46181"/>
    <lineage>
        <taxon>Bacteria</taxon>
        <taxon>Bacillati</taxon>
        <taxon>Actinomycetota</taxon>
        <taxon>Actinomycetes</taxon>
        <taxon>Streptosporangiales</taxon>
        <taxon>Streptosporangiaceae</taxon>
        <taxon>Nonomuraea</taxon>
    </lineage>
</organism>
<keyword evidence="3" id="KW-1185">Reference proteome</keyword>
<accession>A0ABV5NUE5</accession>
<evidence type="ECO:0000313" key="2">
    <source>
        <dbReference type="EMBL" id="MFB9473811.1"/>
    </source>
</evidence>